<dbReference type="AlphaFoldDB" id="A0AAW8EW94"/>
<evidence type="ECO:0000256" key="2">
    <source>
        <dbReference type="ARBA" id="ARBA00012755"/>
    </source>
</evidence>
<reference evidence="7 8" key="1">
    <citation type="submission" date="2023-07" db="EMBL/GenBank/DDBJ databases">
        <title>Comparative genomics of wheat-associated soil bacteria to identify genetic determinants of phenazine resistance.</title>
        <authorList>
            <person name="Mouncey N."/>
        </authorList>
    </citation>
    <scope>NUCLEOTIDE SEQUENCE [LARGE SCALE GENOMIC DNA]</scope>
    <source>
        <strain evidence="7 8">W4I9-1</strain>
    </source>
</reference>
<feature type="compositionally biased region" description="Low complexity" evidence="5">
    <location>
        <begin position="718"/>
        <end position="734"/>
    </location>
</feature>
<evidence type="ECO:0000313" key="8">
    <source>
        <dbReference type="Proteomes" id="UP001244427"/>
    </source>
</evidence>
<dbReference type="InterPro" id="IPR031704">
    <property type="entry name" value="Glyco_hydro_36_N"/>
</dbReference>
<dbReference type="GO" id="GO:0004557">
    <property type="term" value="F:alpha-galactosidase activity"/>
    <property type="evidence" value="ECO:0007669"/>
    <property type="project" value="UniProtKB-EC"/>
</dbReference>
<keyword evidence="8" id="KW-1185">Reference proteome</keyword>
<accession>A0AAW8EW94</accession>
<evidence type="ECO:0000256" key="5">
    <source>
        <dbReference type="SAM" id="MobiDB-lite"/>
    </source>
</evidence>
<dbReference type="CDD" id="cd14791">
    <property type="entry name" value="GH36"/>
    <property type="match status" value="1"/>
</dbReference>
<dbReference type="InterPro" id="IPR017853">
    <property type="entry name" value="GH"/>
</dbReference>
<dbReference type="InterPro" id="IPR000111">
    <property type="entry name" value="Glyco_hydro_27/36_CS"/>
</dbReference>
<gene>
    <name evidence="7" type="ORF">QFZ53_001285</name>
</gene>
<protein>
    <recommendedName>
        <fullName evidence="2">alpha-galactosidase</fullName>
        <ecNumber evidence="2">3.2.1.22</ecNumber>
    </recommendedName>
</protein>
<dbReference type="Proteomes" id="UP001244427">
    <property type="component" value="Unassembled WGS sequence"/>
</dbReference>
<dbReference type="Pfam" id="PF16875">
    <property type="entry name" value="Glyco_hydro_36N"/>
    <property type="match status" value="1"/>
</dbReference>
<proteinExistence type="predicted"/>
<evidence type="ECO:0000256" key="1">
    <source>
        <dbReference type="ARBA" id="ARBA00001255"/>
    </source>
</evidence>
<dbReference type="Gene3D" id="3.20.20.70">
    <property type="entry name" value="Aldolase class I"/>
    <property type="match status" value="2"/>
</dbReference>
<feature type="region of interest" description="Disordered" evidence="5">
    <location>
        <begin position="692"/>
        <end position="734"/>
    </location>
</feature>
<dbReference type="InterPro" id="IPR002252">
    <property type="entry name" value="Glyco_hydro_36"/>
</dbReference>
<dbReference type="PRINTS" id="PR00743">
    <property type="entry name" value="GLHYDRLASE36"/>
</dbReference>
<comment type="caution">
    <text evidence="7">The sequence shown here is derived from an EMBL/GenBank/DDBJ whole genome shotgun (WGS) entry which is preliminary data.</text>
</comment>
<dbReference type="GO" id="GO:0016052">
    <property type="term" value="P:carbohydrate catabolic process"/>
    <property type="evidence" value="ECO:0007669"/>
    <property type="project" value="InterPro"/>
</dbReference>
<feature type="domain" description="Glycosyl hydrolase family 36 N-terminal" evidence="6">
    <location>
        <begin position="28"/>
        <end position="271"/>
    </location>
</feature>
<evidence type="ECO:0000313" key="7">
    <source>
        <dbReference type="EMBL" id="MDQ0647089.1"/>
    </source>
</evidence>
<name>A0AAW8EW94_9MICO</name>
<feature type="compositionally biased region" description="Basic and acidic residues" evidence="5">
    <location>
        <begin position="929"/>
        <end position="942"/>
    </location>
</feature>
<evidence type="ECO:0000259" key="6">
    <source>
        <dbReference type="Pfam" id="PF16875"/>
    </source>
</evidence>
<evidence type="ECO:0000256" key="4">
    <source>
        <dbReference type="ARBA" id="ARBA00023295"/>
    </source>
</evidence>
<keyword evidence="3" id="KW-0378">Hydrolase</keyword>
<feature type="region of interest" description="Disordered" evidence="5">
    <location>
        <begin position="917"/>
        <end position="953"/>
    </location>
</feature>
<dbReference type="InterPro" id="IPR013785">
    <property type="entry name" value="Aldolase_TIM"/>
</dbReference>
<dbReference type="FunFam" id="3.20.20.70:FF:000118">
    <property type="entry name" value="Alpha-galactosidase"/>
    <property type="match status" value="1"/>
</dbReference>
<dbReference type="Gene3D" id="2.70.98.60">
    <property type="entry name" value="alpha-galactosidase from lactobacil brevis"/>
    <property type="match status" value="1"/>
</dbReference>
<dbReference type="EC" id="3.2.1.22" evidence="2"/>
<dbReference type="SUPFAM" id="SSF51445">
    <property type="entry name" value="(Trans)glycosidases"/>
    <property type="match status" value="2"/>
</dbReference>
<keyword evidence="4" id="KW-0326">Glycosidase</keyword>
<evidence type="ECO:0000256" key="3">
    <source>
        <dbReference type="ARBA" id="ARBA00022801"/>
    </source>
</evidence>
<dbReference type="EMBL" id="JAUSXV010000001">
    <property type="protein sequence ID" value="MDQ0647089.1"/>
    <property type="molecule type" value="Genomic_DNA"/>
</dbReference>
<organism evidence="7 8">
    <name type="scientific">Microbacterium natoriense</name>
    <dbReference type="NCBI Taxonomy" id="284570"/>
    <lineage>
        <taxon>Bacteria</taxon>
        <taxon>Bacillati</taxon>
        <taxon>Actinomycetota</taxon>
        <taxon>Actinomycetes</taxon>
        <taxon>Micrococcales</taxon>
        <taxon>Microbacteriaceae</taxon>
        <taxon>Microbacterium</taxon>
    </lineage>
</organism>
<sequence length="1021" mass="111663">MVPMQSVRVIHLAADDVSLVLACFAHDLPLVLHWGARITATDDDLLAFALAEQRPGLDDVSDLPYRPSVLPEHSRGWFGRPGLSAHRAGAGWASSFRVDTVVVDGTSVSEGVIQTGAASVTVEAQDEQSAIQLRTEIDLTATGLLRIRAGVRNEAREGSPLEVEDLSVALPVPTRATEIVDFSGRWAHERQPQRHPVVRGMHARPSRRGRTGLDATTVMLAGTPGFSSDAGEVWMFHVGFSGDHEHALERGDGTLAFRGGELLLPGEIRLAPGEEYTGPWVYGSHGEGWDSASARFHAFLRGVSRSAKRDRPVTLNVWEAVYFAQDSATLIDLAERGAALGVERFVLDDGWFRGRSDDRAGLGDWSPDPAAWPEGLRPLADRVRELGMEFGLWVEPEMINEDSDLARAHPDWILRAREELPARYRFQQVLDLTQPEAFTHILETLDALIRDIGVSYLKWDHNRDLVAAGHPATGAPAVHAQTRALYRLLDELRARHTDLEIESCASGGGRVDLGILERTDRIHPSDSHDPIDRFEILRGTGLLVPPEMMGSHVASAVSSVTGRSSDLHFRCAVAFLGHFGIEWDIRDLSDAEQTELAAWIARFRRHRRLIQTGRTVGGGESDPWAPSMRGVVAEDRSEALYTIVTPRSTPDTLARIRFGGVDPGRRYRLTASVPDTLGPPWQIPDWLRAPRSRRRRRSCSGVPGRPAVDGRVGVPHLPSGASRGRSPPRGGRVVNGAAARRDAALLPPMGWNSWDCFGSSVTEEEVVRNAEFLAAHLATYGWDTVVVDIQWYESDPGHHDYREVSQPELDEWGRPLPAVSRFPSAAGGSFRPLADRIHALGLRFGVHMMRGVPRAAARAATSRARCAWGHLREHRGSRERVPMEPGQLRRGHGFGRRSGVLRLARGAVRRVGRRLHQARRRAVSPGADGGDRRVLASDRSQRTADGTEPLAGKAAVDRARGVPAQPRAAVADLGRFLGRVAAGARAVPARRAVGAVPAARGVGGCRHAAVRADRHPRPCRA</sequence>
<dbReference type="InterPro" id="IPR050985">
    <property type="entry name" value="Alpha-glycosidase_related"/>
</dbReference>
<comment type="catalytic activity">
    <reaction evidence="1">
        <text>Hydrolysis of terminal, non-reducing alpha-D-galactose residues in alpha-D-galactosides, including galactose oligosaccharides, galactomannans and galactolipids.</text>
        <dbReference type="EC" id="3.2.1.22"/>
    </reaction>
</comment>
<dbReference type="PANTHER" id="PTHR43053">
    <property type="entry name" value="GLYCOSIDASE FAMILY 31"/>
    <property type="match status" value="1"/>
</dbReference>
<dbReference type="Pfam" id="PF02065">
    <property type="entry name" value="Melibiase"/>
    <property type="match status" value="1"/>
</dbReference>
<dbReference type="PROSITE" id="PS00512">
    <property type="entry name" value="ALPHA_GALACTOSIDASE"/>
    <property type="match status" value="1"/>
</dbReference>
<dbReference type="InterPro" id="IPR038417">
    <property type="entry name" value="Alpga-gal_N_sf"/>
</dbReference>
<dbReference type="PANTHER" id="PTHR43053:SF3">
    <property type="entry name" value="ALPHA-GALACTOSIDASE C-RELATED"/>
    <property type="match status" value="1"/>
</dbReference>
<feature type="region of interest" description="Disordered" evidence="5">
    <location>
        <begin position="190"/>
        <end position="209"/>
    </location>
</feature>